<evidence type="ECO:0000313" key="4">
    <source>
        <dbReference type="Proteomes" id="UP000194221"/>
    </source>
</evidence>
<dbReference type="GO" id="GO:0003824">
    <property type="term" value="F:catalytic activity"/>
    <property type="evidence" value="ECO:0007669"/>
    <property type="project" value="InterPro"/>
</dbReference>
<dbReference type="InterPro" id="IPR036928">
    <property type="entry name" value="AS_sf"/>
</dbReference>
<evidence type="ECO:0000256" key="1">
    <source>
        <dbReference type="ARBA" id="ARBA00009199"/>
    </source>
</evidence>
<comment type="caution">
    <text evidence="3">The sequence shown here is derived from an EMBL/GenBank/DDBJ whole genome shotgun (WGS) entry which is preliminary data.</text>
</comment>
<dbReference type="EMBL" id="LAPZ01000011">
    <property type="protein sequence ID" value="OSY87513.1"/>
    <property type="molecule type" value="Genomic_DNA"/>
</dbReference>
<feature type="domain" description="Amidase" evidence="2">
    <location>
        <begin position="19"/>
        <end position="436"/>
    </location>
</feature>
<evidence type="ECO:0000259" key="2">
    <source>
        <dbReference type="Pfam" id="PF01425"/>
    </source>
</evidence>
<dbReference type="AlphaFoldDB" id="A0A1Y2PAM4"/>
<name>A0A1Y2PAM4_9FLAO</name>
<dbReference type="Pfam" id="PF01425">
    <property type="entry name" value="Amidase"/>
    <property type="match status" value="1"/>
</dbReference>
<dbReference type="PANTHER" id="PTHR11895">
    <property type="entry name" value="TRANSAMIDASE"/>
    <property type="match status" value="1"/>
</dbReference>
<dbReference type="SUPFAM" id="SSF75304">
    <property type="entry name" value="Amidase signature (AS) enzymes"/>
    <property type="match status" value="1"/>
</dbReference>
<dbReference type="NCBIfam" id="NF005450">
    <property type="entry name" value="PRK07042.1"/>
    <property type="match status" value="1"/>
</dbReference>
<gene>
    <name evidence="3" type="ORF">WH52_10945</name>
</gene>
<comment type="similarity">
    <text evidence="1">Belongs to the amidase family.</text>
</comment>
<dbReference type="Proteomes" id="UP000194221">
    <property type="component" value="Unassembled WGS sequence"/>
</dbReference>
<dbReference type="InParanoid" id="A0A1Y2PAM4"/>
<evidence type="ECO:0000313" key="3">
    <source>
        <dbReference type="EMBL" id="OSY87513.1"/>
    </source>
</evidence>
<dbReference type="Gene3D" id="3.90.1300.10">
    <property type="entry name" value="Amidase signature (AS) domain"/>
    <property type="match status" value="1"/>
</dbReference>
<dbReference type="InterPro" id="IPR000120">
    <property type="entry name" value="Amidase"/>
</dbReference>
<dbReference type="STRING" id="1635173.WH52_10945"/>
<dbReference type="InterPro" id="IPR023631">
    <property type="entry name" value="Amidase_dom"/>
</dbReference>
<sequence>MTALQLLEAYRRQELSPVEVTKFMLARIEEVNPKINAVYYVVAENALKEALASEKRWKEGNPIGLLDGIPTTVKDALGTIGMPMYRGSAANEAEIATTDHSTVARLKEHGAIILGKNTMCDYGILGAGVSSKHGVTRNPWNLAHNTGASSSGAAATVAAGIGPISIGTDIVGSIRLPASFCGLYGLKPSQGRVPYYFPNSPSLVAGPMTRTVDDAALMLTVLAQPDKRDYTALPFDNIQYHKELKPLDLLNKKALFIPSLGFGPTLDLEVDLHIRDAVKDLKYEGLNVDILDTPPFKKDEYEAAEAFYKIRTLTEFQKLPTEDLSKSNTIYNWTRDGVDMKATDLYDAFNIIQKLRERAMQLIHGYDFVLLPSTPIPSFEAEKAAPDETRLFDPWCYTFLFNLTEQPAASINCGFTKKGLPIGLQIVGNRFDDLGVLQLSKMYENLRSEPIVYPKF</sequence>
<accession>A0A1Y2PAM4</accession>
<protein>
    <recommendedName>
        <fullName evidence="2">Amidase domain-containing protein</fullName>
    </recommendedName>
</protein>
<dbReference type="PANTHER" id="PTHR11895:SF7">
    <property type="entry name" value="GLUTAMYL-TRNA(GLN) AMIDOTRANSFERASE SUBUNIT A, MITOCHONDRIAL"/>
    <property type="match status" value="1"/>
</dbReference>
<dbReference type="FunCoup" id="A0A1Y2PAM4">
    <property type="interactions" value="472"/>
</dbReference>
<proteinExistence type="inferred from homology"/>
<organism evidence="3 4">
    <name type="scientific">Tenacibaculum holothuriorum</name>
    <dbReference type="NCBI Taxonomy" id="1635173"/>
    <lineage>
        <taxon>Bacteria</taxon>
        <taxon>Pseudomonadati</taxon>
        <taxon>Bacteroidota</taxon>
        <taxon>Flavobacteriia</taxon>
        <taxon>Flavobacteriales</taxon>
        <taxon>Flavobacteriaceae</taxon>
        <taxon>Tenacibaculum</taxon>
    </lineage>
</organism>
<keyword evidence="4" id="KW-1185">Reference proteome</keyword>
<reference evidence="3 4" key="1">
    <citation type="submission" date="2015-03" db="EMBL/GenBank/DDBJ databases">
        <title>Genome sequence of Tenacibaculum sp. S2-2, isolated from intestinal microbiota of sea cucumber, Apostichopus japonicas.</title>
        <authorList>
            <person name="Shao Z."/>
            <person name="Wang L."/>
            <person name="Li X."/>
        </authorList>
    </citation>
    <scope>NUCLEOTIDE SEQUENCE [LARGE SCALE GENOMIC DNA]</scope>
    <source>
        <strain evidence="3 4">S2-2</strain>
    </source>
</reference>